<accession>A0A7V5H372</accession>
<dbReference type="InterPro" id="IPR012062">
    <property type="entry name" value="GatZ/KbaZ-like"/>
</dbReference>
<dbReference type="GO" id="GO:0005975">
    <property type="term" value="P:carbohydrate metabolic process"/>
    <property type="evidence" value="ECO:0007669"/>
    <property type="project" value="InterPro"/>
</dbReference>
<comment type="pathway">
    <text evidence="1">Carbohydrate metabolism.</text>
</comment>
<evidence type="ECO:0000256" key="1">
    <source>
        <dbReference type="ARBA" id="ARBA00005007"/>
    </source>
</evidence>
<dbReference type="PANTHER" id="PTHR32502">
    <property type="entry name" value="N-ACETYLGALACTOSAMINE PERMEASE II COMPONENT-RELATED"/>
    <property type="match status" value="1"/>
</dbReference>
<evidence type="ECO:0000313" key="2">
    <source>
        <dbReference type="EMBL" id="HHE54945.1"/>
    </source>
</evidence>
<comment type="caution">
    <text evidence="2">The sequence shown here is derived from an EMBL/GenBank/DDBJ whole genome shotgun (WGS) entry which is preliminary data.</text>
</comment>
<gene>
    <name evidence="2" type="ORF">ENL21_04130</name>
</gene>
<feature type="non-terminal residue" evidence="2">
    <location>
        <position position="176"/>
    </location>
</feature>
<organism evidence="2">
    <name type="scientific">Caldithrix abyssi</name>
    <dbReference type="NCBI Taxonomy" id="187145"/>
    <lineage>
        <taxon>Bacteria</taxon>
        <taxon>Pseudomonadati</taxon>
        <taxon>Calditrichota</taxon>
        <taxon>Calditrichia</taxon>
        <taxon>Calditrichales</taxon>
        <taxon>Calditrichaceae</taxon>
        <taxon>Caldithrix</taxon>
    </lineage>
</organism>
<dbReference type="GO" id="GO:0005886">
    <property type="term" value="C:plasma membrane"/>
    <property type="evidence" value="ECO:0007669"/>
    <property type="project" value="TreeGrafter"/>
</dbReference>
<dbReference type="PANTHER" id="PTHR32502:SF2">
    <property type="entry name" value="D-TAGATOSE-1,6-BISPHOSPHATE ALDOLASE SUBUNIT KBAZ"/>
    <property type="match status" value="1"/>
</dbReference>
<dbReference type="GO" id="GO:0009401">
    <property type="term" value="P:phosphoenolpyruvate-dependent sugar phosphotransferase system"/>
    <property type="evidence" value="ECO:0007669"/>
    <property type="project" value="TreeGrafter"/>
</dbReference>
<protein>
    <submittedName>
        <fullName evidence="2">Tagatose-bisphosphate aldolase</fullName>
    </submittedName>
</protein>
<name>A0A7V5H372_CALAY</name>
<reference evidence="2" key="1">
    <citation type="journal article" date="2020" name="mSystems">
        <title>Genome- and Community-Level Interaction Insights into Carbon Utilization and Element Cycling Functions of Hydrothermarchaeota in Hydrothermal Sediment.</title>
        <authorList>
            <person name="Zhou Z."/>
            <person name="Liu Y."/>
            <person name="Xu W."/>
            <person name="Pan J."/>
            <person name="Luo Z.H."/>
            <person name="Li M."/>
        </authorList>
    </citation>
    <scope>NUCLEOTIDE SEQUENCE [LARGE SCALE GENOMIC DNA]</scope>
    <source>
        <strain evidence="2">HyVt-76</strain>
    </source>
</reference>
<sequence length="176" mass="19372">MSNHPLKKLIEKHKKGQTVGIYSVCSANSFVLKAALDYAKHNNSLLLVEATSNQVDQFGGYTGMTPYNFRQMVLKLAQETDYDPIGLLIGGDHLGPNRWANRPSDEALVNASEQIAAYVNAGFSKIHLDATMPLANDQTDDGRLSISVIAERTARLCAVAEETFRKNPALQYSPLY</sequence>
<dbReference type="EMBL" id="DRTD01000307">
    <property type="protein sequence ID" value="HHE54945.1"/>
    <property type="molecule type" value="Genomic_DNA"/>
</dbReference>
<dbReference type="Pfam" id="PF08013">
    <property type="entry name" value="GatZ_KbaZ-like"/>
    <property type="match status" value="1"/>
</dbReference>
<dbReference type="InterPro" id="IPR013785">
    <property type="entry name" value="Aldolase_TIM"/>
</dbReference>
<dbReference type="SUPFAM" id="SSF51569">
    <property type="entry name" value="Aldolase"/>
    <property type="match status" value="1"/>
</dbReference>
<dbReference type="InterPro" id="IPR050303">
    <property type="entry name" value="GatZ_KbaZ_carbometab"/>
</dbReference>
<proteinExistence type="predicted"/>
<dbReference type="Proteomes" id="UP000886111">
    <property type="component" value="Unassembled WGS sequence"/>
</dbReference>
<dbReference type="Gene3D" id="3.20.20.70">
    <property type="entry name" value="Aldolase class I"/>
    <property type="match status" value="1"/>
</dbReference>
<dbReference type="AlphaFoldDB" id="A0A7V5H372"/>